<dbReference type="EMBL" id="JBHSBM010000017">
    <property type="protein sequence ID" value="MFC4059943.1"/>
    <property type="molecule type" value="Genomic_DNA"/>
</dbReference>
<dbReference type="InterPro" id="IPR008979">
    <property type="entry name" value="Galactose-bd-like_sf"/>
</dbReference>
<evidence type="ECO:0000256" key="3">
    <source>
        <dbReference type="ARBA" id="ARBA00023295"/>
    </source>
</evidence>
<dbReference type="Gene3D" id="2.60.120.260">
    <property type="entry name" value="Galactose-binding domain-like"/>
    <property type="match status" value="2"/>
</dbReference>
<dbReference type="Pfam" id="PF21317">
    <property type="entry name" value="BetaGal_ABD_1"/>
    <property type="match status" value="1"/>
</dbReference>
<feature type="domain" description="Beta-galactosidase galactose-binding" evidence="6">
    <location>
        <begin position="506"/>
        <end position="564"/>
    </location>
</feature>
<keyword evidence="3" id="KW-0326">Glycosidase</keyword>
<reference evidence="8" key="1">
    <citation type="journal article" date="2019" name="Int. J. Syst. Evol. Microbiol.">
        <title>The Global Catalogue of Microorganisms (GCM) 10K type strain sequencing project: providing services to taxonomists for standard genome sequencing and annotation.</title>
        <authorList>
            <consortium name="The Broad Institute Genomics Platform"/>
            <consortium name="The Broad Institute Genome Sequencing Center for Infectious Disease"/>
            <person name="Wu L."/>
            <person name="Ma J."/>
        </authorList>
    </citation>
    <scope>NUCLEOTIDE SEQUENCE [LARGE SCALE GENOMIC DNA]</scope>
    <source>
        <strain evidence="8">TBRC 4489</strain>
    </source>
</reference>
<dbReference type="Gene3D" id="3.20.20.80">
    <property type="entry name" value="Glycosidases"/>
    <property type="match status" value="1"/>
</dbReference>
<dbReference type="InterPro" id="IPR026283">
    <property type="entry name" value="B-gal_1-like"/>
</dbReference>
<evidence type="ECO:0000313" key="7">
    <source>
        <dbReference type="EMBL" id="MFC4059943.1"/>
    </source>
</evidence>
<dbReference type="RefSeq" id="WP_377288645.1">
    <property type="nucleotide sequence ID" value="NZ_JBHSBM010000017.1"/>
</dbReference>
<evidence type="ECO:0000259" key="5">
    <source>
        <dbReference type="Pfam" id="PF21317"/>
    </source>
</evidence>
<evidence type="ECO:0000313" key="8">
    <source>
        <dbReference type="Proteomes" id="UP001595850"/>
    </source>
</evidence>
<dbReference type="SUPFAM" id="SSF49785">
    <property type="entry name" value="Galactose-binding domain-like"/>
    <property type="match status" value="1"/>
</dbReference>
<protein>
    <submittedName>
        <fullName evidence="7">Beta-galactosidase family protein</fullName>
    </submittedName>
</protein>
<accession>A0ABV8I6X2</accession>
<organism evidence="7 8">
    <name type="scientific">Planomonospora corallina</name>
    <dbReference type="NCBI Taxonomy" id="1806052"/>
    <lineage>
        <taxon>Bacteria</taxon>
        <taxon>Bacillati</taxon>
        <taxon>Actinomycetota</taxon>
        <taxon>Actinomycetes</taxon>
        <taxon>Streptosporangiales</taxon>
        <taxon>Streptosporangiaceae</taxon>
        <taxon>Planomonospora</taxon>
    </lineage>
</organism>
<dbReference type="Pfam" id="PF21467">
    <property type="entry name" value="BetaGal_gal-bd"/>
    <property type="match status" value="1"/>
</dbReference>
<proteinExistence type="inferred from homology"/>
<comment type="caution">
    <text evidence="7">The sequence shown here is derived from an EMBL/GenBank/DDBJ whole genome shotgun (WGS) entry which is preliminary data.</text>
</comment>
<dbReference type="PANTHER" id="PTHR23421">
    <property type="entry name" value="BETA-GALACTOSIDASE RELATED"/>
    <property type="match status" value="1"/>
</dbReference>
<evidence type="ECO:0000256" key="1">
    <source>
        <dbReference type="ARBA" id="ARBA00009809"/>
    </source>
</evidence>
<comment type="similarity">
    <text evidence="1">Belongs to the glycosyl hydrolase 35 family.</text>
</comment>
<keyword evidence="2" id="KW-0378">Hydrolase</keyword>
<dbReference type="InterPro" id="IPR048913">
    <property type="entry name" value="BetaGal_gal-bd"/>
</dbReference>
<evidence type="ECO:0000259" key="4">
    <source>
        <dbReference type="Pfam" id="PF01301"/>
    </source>
</evidence>
<dbReference type="PRINTS" id="PR00742">
    <property type="entry name" value="GLHYDRLASE35"/>
</dbReference>
<dbReference type="InterPro" id="IPR048912">
    <property type="entry name" value="BetaGal1-like_ABD1"/>
</dbReference>
<sequence>MFLLDGAEFRVLSGAAHYFRTRPEQWPHRLRTLRAMGLNTVETYVPWNLHEPRPGELRRLAELDAFLSAAAEAGLLAIVRPGPYICAEWDNGGLPSWLTAALGRRVRTRDPEYLDRVDRFFDAVVPVVARHQVTRGGNVIMVQVENEYGSYGSDAVYLRHLAEGLVARGVEVPLFTSDGPEDHMLTGGSIPGVLATVNFGSRPEEAFAALRRHRPADPLFCMEFWNGWFDHWGREHTVRDAADAADTLERLLALGASVNLYMAHGGTNFGTAAGANRAGELADGEYRPVVTSYDYDAPIDERGAPTEKFWRFREILTRYGAAPAGVPGAVPGGLPGGVSGGLPEPPPLPPVLPAGRVALTESVSLFDALPALAGPPVTSGTPPTFEELGLDHGLVLYRLAVPGPRQPYPLAVDGLRDRAHLYVDGERVAVLERGREHPVPVPGPATVELLVESMGRTGYGPLLGETKGVAAVRHERQYLHGVTAWPIPLDDVSAVPYGTGADRRCPAFHRGVLEAAEPADGFLALPGWGKGYVWVNGFCLGRYWERGPQRTLYLPAPLLRAGENEITVLELDGAPDAPAVEVRPGPELG</sequence>
<dbReference type="Pfam" id="PF01301">
    <property type="entry name" value="Glyco_hydro_35"/>
    <property type="match status" value="1"/>
</dbReference>
<dbReference type="Proteomes" id="UP001595850">
    <property type="component" value="Unassembled WGS sequence"/>
</dbReference>
<feature type="domain" description="Glycoside hydrolase 35 catalytic" evidence="4">
    <location>
        <begin position="2"/>
        <end position="318"/>
    </location>
</feature>
<dbReference type="InterPro" id="IPR031330">
    <property type="entry name" value="Gly_Hdrlase_35_cat"/>
</dbReference>
<evidence type="ECO:0000256" key="2">
    <source>
        <dbReference type="ARBA" id="ARBA00022801"/>
    </source>
</evidence>
<feature type="domain" description="Beta-galactosidase 1-like first all-beta" evidence="5">
    <location>
        <begin position="382"/>
        <end position="485"/>
    </location>
</feature>
<evidence type="ECO:0000259" key="6">
    <source>
        <dbReference type="Pfam" id="PF21467"/>
    </source>
</evidence>
<gene>
    <name evidence="7" type="ORF">ACFOWE_16680</name>
</gene>
<dbReference type="SUPFAM" id="SSF51445">
    <property type="entry name" value="(Trans)glycosidases"/>
    <property type="match status" value="1"/>
</dbReference>
<keyword evidence="8" id="KW-1185">Reference proteome</keyword>
<dbReference type="InterPro" id="IPR017853">
    <property type="entry name" value="GH"/>
</dbReference>
<name>A0ABV8I6X2_9ACTN</name>
<dbReference type="PIRSF" id="PIRSF006336">
    <property type="entry name" value="B-gal"/>
    <property type="match status" value="1"/>
</dbReference>
<dbReference type="InterPro" id="IPR001944">
    <property type="entry name" value="Glycoside_Hdrlase_35"/>
</dbReference>